<comment type="caution">
    <text evidence="1">The sequence shown here is derived from an EMBL/GenBank/DDBJ whole genome shotgun (WGS) entry which is preliminary data.</text>
</comment>
<name>A0A1J5R2F8_9ZZZZ</name>
<protein>
    <submittedName>
        <fullName evidence="1">Uncharacterized protein</fullName>
    </submittedName>
</protein>
<sequence length="140" mass="16082">MSSACVLEQTWAQFAFFICCATADLRFPRWRVQKRELLQSLQQRLSGLSAFLFKRAFMPQGMPAQRRGILHRLHLQESCQRTRTQVHRIDLPDVITLSAPYIRRGPQPGMQILPVGKMHRHAHDAVASLSVERGGLDYSR</sequence>
<proteinExistence type="predicted"/>
<dbReference type="EMBL" id="MLJW01000492">
    <property type="protein sequence ID" value="OIQ86239.1"/>
    <property type="molecule type" value="Genomic_DNA"/>
</dbReference>
<accession>A0A1J5R2F8</accession>
<organism evidence="1">
    <name type="scientific">mine drainage metagenome</name>
    <dbReference type="NCBI Taxonomy" id="410659"/>
    <lineage>
        <taxon>unclassified sequences</taxon>
        <taxon>metagenomes</taxon>
        <taxon>ecological metagenomes</taxon>
    </lineage>
</organism>
<evidence type="ECO:0000313" key="1">
    <source>
        <dbReference type="EMBL" id="OIQ86239.1"/>
    </source>
</evidence>
<gene>
    <name evidence="1" type="ORF">GALL_319170</name>
</gene>
<dbReference type="AlphaFoldDB" id="A0A1J5R2F8"/>
<reference evidence="1" key="1">
    <citation type="submission" date="2016-10" db="EMBL/GenBank/DDBJ databases">
        <title>Sequence of Gallionella enrichment culture.</title>
        <authorList>
            <person name="Poehlein A."/>
            <person name="Muehling M."/>
            <person name="Daniel R."/>
        </authorList>
    </citation>
    <scope>NUCLEOTIDE SEQUENCE</scope>
</reference>